<evidence type="ECO:0000313" key="1">
    <source>
        <dbReference type="EMBL" id="TNN21859.1"/>
    </source>
</evidence>
<comment type="caution">
    <text evidence="1">The sequence shown here is derived from an EMBL/GenBank/DDBJ whole genome shotgun (WGS) entry which is preliminary data.</text>
</comment>
<dbReference type="AlphaFoldDB" id="A0A4Z2DZG8"/>
<accession>A0A4Z2DZG8</accession>
<protein>
    <submittedName>
        <fullName evidence="1">Uncharacterized protein</fullName>
    </submittedName>
</protein>
<evidence type="ECO:0000313" key="2">
    <source>
        <dbReference type="Proteomes" id="UP000314294"/>
    </source>
</evidence>
<reference evidence="1 2" key="1">
    <citation type="submission" date="2019-03" db="EMBL/GenBank/DDBJ databases">
        <title>First draft genome of Liparis tanakae, snailfish: a comprehensive survey of snailfish specific genes.</title>
        <authorList>
            <person name="Kim W."/>
            <person name="Song I."/>
            <person name="Jeong J.-H."/>
            <person name="Kim D."/>
            <person name="Kim S."/>
            <person name="Ryu S."/>
            <person name="Song J.Y."/>
            <person name="Lee S.K."/>
        </authorList>
    </citation>
    <scope>NUCLEOTIDE SEQUENCE [LARGE SCALE GENOMIC DNA]</scope>
    <source>
        <tissue evidence="1">Muscle</tissue>
    </source>
</reference>
<sequence>MKVDLLTCLALAAAGLVAVAIGGRSSGRRRHQEVFLLGENRKFKFGG</sequence>
<keyword evidence="2" id="KW-1185">Reference proteome</keyword>
<gene>
    <name evidence="1" type="ORF">EYF80_068028</name>
</gene>
<name>A0A4Z2DZG8_9TELE</name>
<proteinExistence type="predicted"/>
<dbReference type="Proteomes" id="UP000314294">
    <property type="component" value="Unassembled WGS sequence"/>
</dbReference>
<organism evidence="1 2">
    <name type="scientific">Liparis tanakae</name>
    <name type="common">Tanaka's snailfish</name>
    <dbReference type="NCBI Taxonomy" id="230148"/>
    <lineage>
        <taxon>Eukaryota</taxon>
        <taxon>Metazoa</taxon>
        <taxon>Chordata</taxon>
        <taxon>Craniata</taxon>
        <taxon>Vertebrata</taxon>
        <taxon>Euteleostomi</taxon>
        <taxon>Actinopterygii</taxon>
        <taxon>Neopterygii</taxon>
        <taxon>Teleostei</taxon>
        <taxon>Neoteleostei</taxon>
        <taxon>Acanthomorphata</taxon>
        <taxon>Eupercaria</taxon>
        <taxon>Perciformes</taxon>
        <taxon>Cottioidei</taxon>
        <taxon>Cottales</taxon>
        <taxon>Liparidae</taxon>
        <taxon>Liparis</taxon>
    </lineage>
</organism>
<dbReference type="EMBL" id="SRLO01025476">
    <property type="protein sequence ID" value="TNN21859.1"/>
    <property type="molecule type" value="Genomic_DNA"/>
</dbReference>